<feature type="region of interest" description="Disordered" evidence="1">
    <location>
        <begin position="305"/>
        <end position="363"/>
    </location>
</feature>
<keyword evidence="3" id="KW-1185">Reference proteome</keyword>
<accession>A0ABQ5SJJ0</accession>
<protein>
    <submittedName>
        <fullName evidence="2">Uncharacterized protein</fullName>
    </submittedName>
</protein>
<name>A0ABQ5SJJ0_9CHLO</name>
<feature type="region of interest" description="Disordered" evidence="1">
    <location>
        <begin position="111"/>
        <end position="144"/>
    </location>
</feature>
<organism evidence="2 3">
    <name type="scientific">Volvox africanus</name>
    <dbReference type="NCBI Taxonomy" id="51714"/>
    <lineage>
        <taxon>Eukaryota</taxon>
        <taxon>Viridiplantae</taxon>
        <taxon>Chlorophyta</taxon>
        <taxon>core chlorophytes</taxon>
        <taxon>Chlorophyceae</taxon>
        <taxon>CS clade</taxon>
        <taxon>Chlamydomonadales</taxon>
        <taxon>Volvocaceae</taxon>
        <taxon>Volvox</taxon>
    </lineage>
</organism>
<reference evidence="2 3" key="1">
    <citation type="journal article" date="2023" name="IScience">
        <title>Expanded male sex-determining region conserved during the evolution of homothallism in the green alga Volvox.</title>
        <authorList>
            <person name="Yamamoto K."/>
            <person name="Matsuzaki R."/>
            <person name="Mahakham W."/>
            <person name="Heman W."/>
            <person name="Sekimoto H."/>
            <person name="Kawachi M."/>
            <person name="Minakuchi Y."/>
            <person name="Toyoda A."/>
            <person name="Nozaki H."/>
        </authorList>
    </citation>
    <scope>NUCLEOTIDE SEQUENCE [LARGE SCALE GENOMIC DNA]</scope>
    <source>
        <strain evidence="2 3">NIES-4468</strain>
    </source>
</reference>
<comment type="caution">
    <text evidence="2">The sequence shown here is derived from an EMBL/GenBank/DDBJ whole genome shotgun (WGS) entry which is preliminary data.</text>
</comment>
<sequence length="433" mass="46578">LSLGPPRAVHLTWHLSVKLRQVKKWMRMPDATASAARLSTGRDASAAATPTDMFGRKRRLYPDEDNDSASEANSSLLAMIDQQREQLTAPDGADDASNNNNVEKDYSSACAQDDANATGEAGQRKRQQREPERPRRRRRAGGRVTLDNLGEALVASRTYREWTLDSSVLLKSRINVAPDPSGGSDPGHNPGLVRASGTTATGPFVDPVNGRCFTSAPYDGTPGPMICGAVAGMLAAGHVAAASDAVRHGAAAMLNGSSMTWGRHPVAKATSCCRGRAGCRPGAAAVHGEERCPPCGHGFWSKGQRRAAAQGTTSTARDELLRRRKGRGRNRGSSRSSPEASSPRHAGRQRHAAAAPCSGAWTDGRRPLGRVPVKCCRQRGNPARPPRGAMRAAWAGRPKTRSYGTYHVQSTALRRSVCLEHARWRTCYRRLTK</sequence>
<evidence type="ECO:0000313" key="2">
    <source>
        <dbReference type="EMBL" id="GLI70158.1"/>
    </source>
</evidence>
<gene>
    <name evidence="2" type="ORF">VaNZ11_014970</name>
</gene>
<proteinExistence type="predicted"/>
<feature type="region of interest" description="Disordered" evidence="1">
    <location>
        <begin position="35"/>
        <end position="71"/>
    </location>
</feature>
<feature type="compositionally biased region" description="Low complexity" evidence="1">
    <location>
        <begin position="333"/>
        <end position="344"/>
    </location>
</feature>
<feature type="compositionally biased region" description="Basic residues" evidence="1">
    <location>
        <begin position="322"/>
        <end position="332"/>
    </location>
</feature>
<evidence type="ECO:0000313" key="3">
    <source>
        <dbReference type="Proteomes" id="UP001165090"/>
    </source>
</evidence>
<dbReference type="Proteomes" id="UP001165090">
    <property type="component" value="Unassembled WGS sequence"/>
</dbReference>
<evidence type="ECO:0000256" key="1">
    <source>
        <dbReference type="SAM" id="MobiDB-lite"/>
    </source>
</evidence>
<dbReference type="EMBL" id="BSDZ01000089">
    <property type="protein sequence ID" value="GLI70158.1"/>
    <property type="molecule type" value="Genomic_DNA"/>
</dbReference>
<feature type="non-terminal residue" evidence="2">
    <location>
        <position position="1"/>
    </location>
</feature>